<evidence type="ECO:0000313" key="11">
    <source>
        <dbReference type="EMBL" id="QWK44974.1"/>
    </source>
</evidence>
<geneLocation type="mitochondrion" evidence="11"/>
<dbReference type="SUPFAM" id="SSF54862">
    <property type="entry name" value="4Fe-4S ferredoxins"/>
    <property type="match status" value="1"/>
</dbReference>
<protein>
    <submittedName>
        <fullName evidence="11">NADH dehydrogenase subunit 11</fullName>
    </submittedName>
</protein>
<dbReference type="PROSITE" id="PS00642">
    <property type="entry name" value="COMPLEX1_75K_2"/>
    <property type="match status" value="1"/>
</dbReference>
<keyword evidence="6" id="KW-0408">Iron</keyword>
<evidence type="ECO:0000256" key="7">
    <source>
        <dbReference type="ARBA" id="ARBA00023014"/>
    </source>
</evidence>
<organism evidence="11">
    <name type="scientific">Protohalopteris sp</name>
    <dbReference type="NCBI Taxonomy" id="2843287"/>
    <lineage>
        <taxon>Eukaryota</taxon>
        <taxon>Sar</taxon>
        <taxon>Stramenopiles</taxon>
        <taxon>Ochrophyta</taxon>
        <taxon>PX clade</taxon>
        <taxon>Phaeophyceae</taxon>
        <taxon>Sphacelariales</taxon>
        <taxon>Stypocaulaceae</taxon>
        <taxon>Protohalopteris</taxon>
    </lineage>
</organism>
<dbReference type="GO" id="GO:0008137">
    <property type="term" value="F:NADH dehydrogenase (ubiquinone) activity"/>
    <property type="evidence" value="ECO:0007669"/>
    <property type="project" value="InterPro"/>
</dbReference>
<dbReference type="SMART" id="SM00929">
    <property type="entry name" value="NADH-G_4Fe-4S_3"/>
    <property type="match status" value="1"/>
</dbReference>
<dbReference type="PANTHER" id="PTHR43105:SF13">
    <property type="entry name" value="NADH-UBIQUINONE OXIDOREDUCTASE 75 KDA SUBUNIT, MITOCHONDRIAL"/>
    <property type="match status" value="1"/>
</dbReference>
<keyword evidence="8" id="KW-0520">NAD</keyword>
<keyword evidence="7" id="KW-0411">Iron-sulfur</keyword>
<evidence type="ECO:0000256" key="1">
    <source>
        <dbReference type="ARBA" id="ARBA00001966"/>
    </source>
</evidence>
<keyword evidence="3" id="KW-0004">4Fe-4S</keyword>
<dbReference type="Pfam" id="PF13510">
    <property type="entry name" value="Fer2_4"/>
    <property type="match status" value="1"/>
</dbReference>
<dbReference type="GO" id="GO:0051539">
    <property type="term" value="F:4 iron, 4 sulfur cluster binding"/>
    <property type="evidence" value="ECO:0007669"/>
    <property type="project" value="UniProtKB-KW"/>
</dbReference>
<dbReference type="InterPro" id="IPR036010">
    <property type="entry name" value="2Fe-2S_ferredoxin-like_sf"/>
</dbReference>
<evidence type="ECO:0000256" key="2">
    <source>
        <dbReference type="ARBA" id="ARBA00005404"/>
    </source>
</evidence>
<evidence type="ECO:0000259" key="10">
    <source>
        <dbReference type="PROSITE" id="PS51839"/>
    </source>
</evidence>
<dbReference type="InterPro" id="IPR000283">
    <property type="entry name" value="NADH_UbQ_OxRdtase_75kDa_su_CS"/>
</dbReference>
<evidence type="ECO:0000256" key="8">
    <source>
        <dbReference type="ARBA" id="ARBA00023027"/>
    </source>
</evidence>
<keyword evidence="11" id="KW-0496">Mitochondrion</keyword>
<dbReference type="SUPFAM" id="SSF54292">
    <property type="entry name" value="2Fe-2S ferredoxin-like"/>
    <property type="match status" value="1"/>
</dbReference>
<comment type="similarity">
    <text evidence="2">Belongs to the complex I 75 kDa subunit family.</text>
</comment>
<dbReference type="PROSITE" id="PS00643">
    <property type="entry name" value="COMPLEX1_75K_3"/>
    <property type="match status" value="1"/>
</dbReference>
<dbReference type="Pfam" id="PF22117">
    <property type="entry name" value="Fer4_Nqo3"/>
    <property type="match status" value="1"/>
</dbReference>
<gene>
    <name evidence="11" type="primary">nad11</name>
</gene>
<dbReference type="PANTHER" id="PTHR43105">
    <property type="entry name" value="RESPIRATORY NITRATE REDUCTASE"/>
    <property type="match status" value="1"/>
</dbReference>
<evidence type="ECO:0000256" key="4">
    <source>
        <dbReference type="ARBA" id="ARBA00022723"/>
    </source>
</evidence>
<dbReference type="PROSITE" id="PS00641">
    <property type="entry name" value="COMPLEX1_75K_1"/>
    <property type="match status" value="1"/>
</dbReference>
<comment type="cofactor">
    <cofactor evidence="9">
        <name>[2Fe-2S] cluster</name>
        <dbReference type="ChEBI" id="CHEBI:190135"/>
    </cofactor>
</comment>
<feature type="domain" description="4Fe-4S His(Cys)3-ligated-type" evidence="10">
    <location>
        <begin position="77"/>
        <end position="116"/>
    </location>
</feature>
<dbReference type="GO" id="GO:0016020">
    <property type="term" value="C:membrane"/>
    <property type="evidence" value="ECO:0007669"/>
    <property type="project" value="InterPro"/>
</dbReference>
<proteinExistence type="inferred from homology"/>
<dbReference type="EMBL" id="MZ156064">
    <property type="protein sequence ID" value="QWK44974.1"/>
    <property type="molecule type" value="Genomic_DNA"/>
</dbReference>
<dbReference type="FunFam" id="3.10.20.740:FF:000001">
    <property type="entry name" value="NADH-quinone oxidoreductase subunit G"/>
    <property type="match status" value="1"/>
</dbReference>
<dbReference type="PROSITE" id="PS51839">
    <property type="entry name" value="4FE4S_HC3"/>
    <property type="match status" value="1"/>
</dbReference>
<evidence type="ECO:0000256" key="6">
    <source>
        <dbReference type="ARBA" id="ARBA00023004"/>
    </source>
</evidence>
<dbReference type="InterPro" id="IPR019574">
    <property type="entry name" value="NADH_UbQ_OxRdtase_Gsu_4Fe4S-bd"/>
</dbReference>
<reference evidence="11" key="1">
    <citation type="journal article" date="2021" name="Genome Biol. Evol.">
        <title>Genomic rearrangements and sequence evolution across brown algal organelles.</title>
        <authorList>
            <person name="Starko S."/>
            <person name="Bringloe T.T."/>
            <person name="Gomez M.S."/>
            <person name="Darby H."/>
            <person name="Graham S.W."/>
            <person name="Martone P.T."/>
        </authorList>
    </citation>
    <scope>NUCLEOTIDE SEQUENCE</scope>
</reference>
<dbReference type="Gene3D" id="3.10.20.740">
    <property type="match status" value="1"/>
</dbReference>
<accession>A0A8F0FDA4</accession>
<dbReference type="AlphaFoldDB" id="A0A8F0FDA4"/>
<dbReference type="GO" id="GO:0046872">
    <property type="term" value="F:metal ion binding"/>
    <property type="evidence" value="ECO:0007669"/>
    <property type="project" value="UniProtKB-KW"/>
</dbReference>
<evidence type="ECO:0000256" key="9">
    <source>
        <dbReference type="ARBA" id="ARBA00034078"/>
    </source>
</evidence>
<dbReference type="InterPro" id="IPR001041">
    <property type="entry name" value="2Fe-2S_ferredoxin-type"/>
</dbReference>
<evidence type="ECO:0000256" key="5">
    <source>
        <dbReference type="ARBA" id="ARBA00022967"/>
    </source>
</evidence>
<keyword evidence="5" id="KW-1278">Translocase</keyword>
<dbReference type="InterPro" id="IPR054351">
    <property type="entry name" value="NADH_UbQ_OxRdtase_ferredoxin"/>
</dbReference>
<keyword evidence="4" id="KW-0479">Metal-binding</keyword>
<evidence type="ECO:0000256" key="3">
    <source>
        <dbReference type="ARBA" id="ARBA00022485"/>
    </source>
</evidence>
<sequence length="201" mass="22527">MKIIINNLIIWVKKGSTVLQACEAIGEKIPRFCYHKKLFIAGNCRMCFVEVGNSPKPQVSCALPFLPNMSILTNSSLVRKARESVLEFILLNHPLDCPVCDQGGECDLQEQNFHFGSDRGRFFFKKNSIGDTFWGLLIKTIMRRCILCTRCIRYLDLIAGFFLVGVTNRGGYSGIGTFIENFLGTEISGGVIELCPVGWVF</sequence>
<dbReference type="CDD" id="cd00207">
    <property type="entry name" value="fer2"/>
    <property type="match status" value="1"/>
</dbReference>
<name>A0A8F0FDA4_9PHAE</name>
<dbReference type="GO" id="GO:0042773">
    <property type="term" value="P:ATP synthesis coupled electron transport"/>
    <property type="evidence" value="ECO:0007669"/>
    <property type="project" value="InterPro"/>
</dbReference>
<dbReference type="InterPro" id="IPR050123">
    <property type="entry name" value="Prok_molybdopt-oxidoreductase"/>
</dbReference>
<dbReference type="GO" id="GO:0016491">
    <property type="term" value="F:oxidoreductase activity"/>
    <property type="evidence" value="ECO:0007669"/>
    <property type="project" value="InterPro"/>
</dbReference>
<comment type="cofactor">
    <cofactor evidence="1">
        <name>[4Fe-4S] cluster</name>
        <dbReference type="ChEBI" id="CHEBI:49883"/>
    </cofactor>
</comment>
<dbReference type="Pfam" id="PF10588">
    <property type="entry name" value="NADH-G_4Fe-4S_3"/>
    <property type="match status" value="1"/>
</dbReference>